<dbReference type="Pfam" id="PF01345">
    <property type="entry name" value="DUF11"/>
    <property type="match status" value="1"/>
</dbReference>
<dbReference type="RefSeq" id="WP_326086901.1">
    <property type="nucleotide sequence ID" value="NZ_JARLKZ010000005.1"/>
</dbReference>
<organism evidence="2 3">
    <name type="scientific">Paenibacillus dokdonensis</name>
    <dbReference type="NCBI Taxonomy" id="2567944"/>
    <lineage>
        <taxon>Bacteria</taxon>
        <taxon>Bacillati</taxon>
        <taxon>Bacillota</taxon>
        <taxon>Bacilli</taxon>
        <taxon>Bacillales</taxon>
        <taxon>Paenibacillaceae</taxon>
        <taxon>Paenibacillus</taxon>
    </lineage>
</organism>
<sequence length="504" mass="54211">MNQSVTFSFTVSNDGNRDAQMLLYDALPDGLAYIPNSVVINGAPLPGENPVTGIHVGTVPIQSTVQIVFQAILVSIPASLQLSNQGTAQYSFQSLEGRTITGSLDSNIVILTVLPYYVSFVAEVSTNQTFAGDVITYMLTIANLGNVSLENLVVYLPLPLGVTFITGSVMIGEIYFPSIHPKDGIPIGTLLPGAIIIVRVNLRVGRVTGANPFTLQGELSYLIHGIQQSEPANALLVTVIQPEIKVSKSVDKLQATTGCILHYENVVNNTGDFALDATFKDVLPQGLQFLKGSVHVDGILHSNANPVEGIFLGTVRPHSAVTIAFGAIVLRPSGSTPVTVNNHASASFTFRLPDGRVVQQTVLSDNVTVEVVSADIKVLAQPEHHVVEPGEILSFDISIINNGSLAAELILTGWIQNKPVLDEGVVLIHNDYVQYHQGYPLGTIGPLQTLTFKYIAHVRTNLHHTIEEVTGSFLFSYHAQVEKCSDDGEVRSDYLTIIVDSGEE</sequence>
<dbReference type="NCBIfam" id="TIGR01451">
    <property type="entry name" value="B_ant_repeat"/>
    <property type="match status" value="3"/>
</dbReference>
<dbReference type="InterPro" id="IPR001434">
    <property type="entry name" value="OmcB-like_DUF11"/>
</dbReference>
<reference evidence="2 3" key="1">
    <citation type="submission" date="2023-03" db="EMBL/GenBank/DDBJ databases">
        <title>Bacillus Genome Sequencing.</title>
        <authorList>
            <person name="Dunlap C."/>
        </authorList>
    </citation>
    <scope>NUCLEOTIDE SEQUENCE [LARGE SCALE GENOMIC DNA]</scope>
    <source>
        <strain evidence="2 3">BD-525</strain>
    </source>
</reference>
<accession>A0ABU6GIW4</accession>
<dbReference type="EMBL" id="JARLKZ010000005">
    <property type="protein sequence ID" value="MEC0239676.1"/>
    <property type="molecule type" value="Genomic_DNA"/>
</dbReference>
<gene>
    <name evidence="2" type="ORF">P4H66_07355</name>
</gene>
<evidence type="ECO:0000313" key="3">
    <source>
        <dbReference type="Proteomes" id="UP001344632"/>
    </source>
</evidence>
<protein>
    <recommendedName>
        <fullName evidence="1">DUF11 domain-containing protein</fullName>
    </recommendedName>
</protein>
<dbReference type="InterPro" id="IPR047589">
    <property type="entry name" value="DUF11_rpt"/>
</dbReference>
<dbReference type="PANTHER" id="PTHR34819:SF3">
    <property type="entry name" value="CELL SURFACE PROTEIN"/>
    <property type="match status" value="1"/>
</dbReference>
<dbReference type="InterPro" id="IPR051172">
    <property type="entry name" value="Chlamydia_OmcB"/>
</dbReference>
<keyword evidence="3" id="KW-1185">Reference proteome</keyword>
<comment type="caution">
    <text evidence="2">The sequence shown here is derived from an EMBL/GenBank/DDBJ whole genome shotgun (WGS) entry which is preliminary data.</text>
</comment>
<evidence type="ECO:0000313" key="2">
    <source>
        <dbReference type="EMBL" id="MEC0239676.1"/>
    </source>
</evidence>
<dbReference type="PANTHER" id="PTHR34819">
    <property type="entry name" value="LARGE CYSTEINE-RICH PERIPLASMIC PROTEIN OMCB"/>
    <property type="match status" value="1"/>
</dbReference>
<dbReference type="Proteomes" id="UP001344632">
    <property type="component" value="Unassembled WGS sequence"/>
</dbReference>
<evidence type="ECO:0000259" key="1">
    <source>
        <dbReference type="Pfam" id="PF01345"/>
    </source>
</evidence>
<proteinExistence type="predicted"/>
<name>A0ABU6GIW4_9BACL</name>
<feature type="domain" description="DUF11" evidence="1">
    <location>
        <begin position="122"/>
        <end position="207"/>
    </location>
</feature>